<name>A0A830FX10_HALAR</name>
<reference evidence="1" key="2">
    <citation type="submission" date="2020-09" db="EMBL/GenBank/DDBJ databases">
        <authorList>
            <person name="Sun Q."/>
            <person name="Ohkuma M."/>
        </authorList>
    </citation>
    <scope>NUCLEOTIDE SEQUENCE</scope>
    <source>
        <strain evidence="1">JCM 15759</strain>
    </source>
</reference>
<evidence type="ECO:0000313" key="1">
    <source>
        <dbReference type="EMBL" id="GGM52329.1"/>
    </source>
</evidence>
<comment type="caution">
    <text evidence="1">The sequence shown here is derived from an EMBL/GenBank/DDBJ whole genome shotgun (WGS) entry which is preliminary data.</text>
</comment>
<organism evidence="1 2">
    <name type="scientific">Haloarcula argentinensis</name>
    <dbReference type="NCBI Taxonomy" id="43776"/>
    <lineage>
        <taxon>Archaea</taxon>
        <taxon>Methanobacteriati</taxon>
        <taxon>Methanobacteriota</taxon>
        <taxon>Stenosarchaea group</taxon>
        <taxon>Halobacteria</taxon>
        <taxon>Halobacteriales</taxon>
        <taxon>Haloarculaceae</taxon>
        <taxon>Haloarcula</taxon>
    </lineage>
</organism>
<protein>
    <submittedName>
        <fullName evidence="1">Uncharacterized protein</fullName>
    </submittedName>
</protein>
<reference evidence="1" key="1">
    <citation type="journal article" date="2014" name="Int. J. Syst. Evol. Microbiol.">
        <title>Complete genome sequence of Corynebacterium casei LMG S-19264T (=DSM 44701T), isolated from a smear-ripened cheese.</title>
        <authorList>
            <consortium name="US DOE Joint Genome Institute (JGI-PGF)"/>
            <person name="Walter F."/>
            <person name="Albersmeier A."/>
            <person name="Kalinowski J."/>
            <person name="Ruckert C."/>
        </authorList>
    </citation>
    <scope>NUCLEOTIDE SEQUENCE</scope>
    <source>
        <strain evidence="1">JCM 15759</strain>
    </source>
</reference>
<evidence type="ECO:0000313" key="2">
    <source>
        <dbReference type="Proteomes" id="UP000656367"/>
    </source>
</evidence>
<sequence length="57" mass="5905">MNACVTTAPFALTYGQVAPTATVPVVTAAPKVSVSESRAAIEKVPGVCLILFTLRKD</sequence>
<proteinExistence type="predicted"/>
<dbReference type="EMBL" id="BMON01000009">
    <property type="protein sequence ID" value="GGM52329.1"/>
    <property type="molecule type" value="Genomic_DNA"/>
</dbReference>
<dbReference type="Proteomes" id="UP000656367">
    <property type="component" value="Unassembled WGS sequence"/>
</dbReference>
<accession>A0A830FX10</accession>
<dbReference type="AlphaFoldDB" id="A0A830FX10"/>
<gene>
    <name evidence="1" type="ORF">GCM10009006_36890</name>
</gene>